<dbReference type="Proteomes" id="UP000199137">
    <property type="component" value="Unassembled WGS sequence"/>
</dbReference>
<evidence type="ECO:0000313" key="5">
    <source>
        <dbReference type="Proteomes" id="UP000199137"/>
    </source>
</evidence>
<evidence type="ECO:0000256" key="1">
    <source>
        <dbReference type="ARBA" id="ARBA00007261"/>
    </source>
</evidence>
<organism evidence="4 5">
    <name type="scientific">Amycolatopsis rubida</name>
    <dbReference type="NCBI Taxonomy" id="112413"/>
    <lineage>
        <taxon>Bacteria</taxon>
        <taxon>Bacillati</taxon>
        <taxon>Actinomycetota</taxon>
        <taxon>Actinomycetes</taxon>
        <taxon>Pseudonocardiales</taxon>
        <taxon>Pseudonocardiaceae</taxon>
        <taxon>Amycolatopsis</taxon>
    </lineage>
</organism>
<sequence>MFTAKTLGEARVTADSDLGLDSFTVCVTVPSSSRDEPGDRIGVTHMLEHLVMSAPADSRRRSFCDWVSEVGGQANAMTTKETVVYWARTPPDSAIDCVLRLTRAIADPAFPDDLCASERRVVLQELLSAAADPADVATERFYAQLFDGHELGRPVGGTADDFPDFTPRELLSWHRRGLTARPIAVSLVGPDELMGEAIDAVAASRLAQSVSSSQDKRKAPRLQESRRVEGFRPAADTDYICLAVGGSGASRRHQLQPAYEVLAALVGGIPGSLLYERLRKELGAAYQLQTINTAFSDCGAWRVLAGTTPAEAAAVEKAIFACLDQVASGRLPEGAFEFAIAQCRGAVLIDNEDPVSRAYLTGARACDELPGESPVRRMESAFKTIDADMVAESAHRVLETYVAVSS</sequence>
<gene>
    <name evidence="4" type="ORF">SAMN05421854_114188</name>
</gene>
<dbReference type="STRING" id="112413.SAMN05421854_114188"/>
<dbReference type="PANTHER" id="PTHR11851:SF49">
    <property type="entry name" value="MITOCHONDRIAL-PROCESSING PEPTIDASE SUBUNIT ALPHA"/>
    <property type="match status" value="1"/>
</dbReference>
<dbReference type="EMBL" id="FOWC01000014">
    <property type="protein sequence ID" value="SFQ53951.1"/>
    <property type="molecule type" value="Genomic_DNA"/>
</dbReference>
<evidence type="ECO:0000259" key="3">
    <source>
        <dbReference type="Pfam" id="PF05193"/>
    </source>
</evidence>
<dbReference type="InterPro" id="IPR007863">
    <property type="entry name" value="Peptidase_M16_C"/>
</dbReference>
<dbReference type="Pfam" id="PF05193">
    <property type="entry name" value="Peptidase_M16_C"/>
    <property type="match status" value="1"/>
</dbReference>
<reference evidence="4 5" key="1">
    <citation type="submission" date="2016-10" db="EMBL/GenBank/DDBJ databases">
        <authorList>
            <person name="de Groot N.N."/>
        </authorList>
    </citation>
    <scope>NUCLEOTIDE SEQUENCE [LARGE SCALE GENOMIC DNA]</scope>
    <source>
        <strain evidence="4 5">DSM 44637</strain>
    </source>
</reference>
<comment type="similarity">
    <text evidence="1">Belongs to the peptidase M16 family.</text>
</comment>
<dbReference type="Pfam" id="PF00675">
    <property type="entry name" value="Peptidase_M16"/>
    <property type="match status" value="1"/>
</dbReference>
<evidence type="ECO:0000313" key="4">
    <source>
        <dbReference type="EMBL" id="SFQ53951.1"/>
    </source>
</evidence>
<proteinExistence type="inferred from homology"/>
<name>A0A1I5ZBX1_9PSEU</name>
<accession>A0A1I5ZBX1</accession>
<dbReference type="RefSeq" id="WP_093576312.1">
    <property type="nucleotide sequence ID" value="NZ_FOWC01000014.1"/>
</dbReference>
<dbReference type="AlphaFoldDB" id="A0A1I5ZBX1"/>
<dbReference type="Gene3D" id="3.30.830.10">
    <property type="entry name" value="Metalloenzyme, LuxS/M16 peptidase-like"/>
    <property type="match status" value="2"/>
</dbReference>
<feature type="domain" description="Peptidase M16 C-terminal" evidence="3">
    <location>
        <begin position="165"/>
        <end position="342"/>
    </location>
</feature>
<dbReference type="InterPro" id="IPR011249">
    <property type="entry name" value="Metalloenz_LuxS/M16"/>
</dbReference>
<protein>
    <submittedName>
        <fullName evidence="4">Predicted Zn-dependent peptidase</fullName>
    </submittedName>
</protein>
<dbReference type="GO" id="GO:0046872">
    <property type="term" value="F:metal ion binding"/>
    <property type="evidence" value="ECO:0007669"/>
    <property type="project" value="InterPro"/>
</dbReference>
<dbReference type="PANTHER" id="PTHR11851">
    <property type="entry name" value="METALLOPROTEASE"/>
    <property type="match status" value="1"/>
</dbReference>
<feature type="domain" description="Peptidase M16 N-terminal" evidence="2">
    <location>
        <begin position="21"/>
        <end position="158"/>
    </location>
</feature>
<dbReference type="OrthoDB" id="3525364at2"/>
<dbReference type="SUPFAM" id="SSF63411">
    <property type="entry name" value="LuxS/MPP-like metallohydrolase"/>
    <property type="match status" value="2"/>
</dbReference>
<evidence type="ECO:0000259" key="2">
    <source>
        <dbReference type="Pfam" id="PF00675"/>
    </source>
</evidence>
<dbReference type="InterPro" id="IPR050361">
    <property type="entry name" value="MPP/UQCRC_Complex"/>
</dbReference>
<dbReference type="InterPro" id="IPR011765">
    <property type="entry name" value="Pept_M16_N"/>
</dbReference>